<evidence type="ECO:0000313" key="5">
    <source>
        <dbReference type="EMBL" id="AUW94254.1"/>
    </source>
</evidence>
<dbReference type="InterPro" id="IPR051259">
    <property type="entry name" value="rRNA_Methyltransferase"/>
</dbReference>
<name>A0ABN5H316_9FIRM</name>
<dbReference type="InterPro" id="IPR013123">
    <property type="entry name" value="SpoU_subst-bd"/>
</dbReference>
<dbReference type="Pfam" id="PF22435">
    <property type="entry name" value="MRM3-like_sub_bind"/>
    <property type="match status" value="1"/>
</dbReference>
<dbReference type="Proteomes" id="UP000325292">
    <property type="component" value="Chromosome"/>
</dbReference>
<dbReference type="SUPFAM" id="SSF55315">
    <property type="entry name" value="L30e-like"/>
    <property type="match status" value="1"/>
</dbReference>
<evidence type="ECO:0000256" key="3">
    <source>
        <dbReference type="ARBA" id="ARBA00022679"/>
    </source>
</evidence>
<dbReference type="Gene3D" id="3.30.1330.30">
    <property type="match status" value="1"/>
</dbReference>
<dbReference type="InterPro" id="IPR053888">
    <property type="entry name" value="MRM3-like_sub_bind"/>
</dbReference>
<dbReference type="InterPro" id="IPR029064">
    <property type="entry name" value="Ribosomal_eL30-like_sf"/>
</dbReference>
<evidence type="ECO:0000259" key="4">
    <source>
        <dbReference type="SMART" id="SM00967"/>
    </source>
</evidence>
<reference evidence="5 6" key="1">
    <citation type="journal article" date="2019" name="Sci. Rep.">
        <title>Sulfobacillus thermotolerans: new insights into resistance and metabolic capacities of acidophilic chemolithotrophs.</title>
        <authorList>
            <person name="Panyushkina A.E."/>
            <person name="Babenko V.V."/>
            <person name="Nikitina A.S."/>
            <person name="Selezneva O.V."/>
            <person name="Tsaplina I.A."/>
            <person name="Letarova M.A."/>
            <person name="Kostryukova E.S."/>
            <person name="Letarov A.V."/>
        </authorList>
    </citation>
    <scope>NUCLEOTIDE SEQUENCE [LARGE SCALE GENOMIC DNA]</scope>
    <source>
        <strain evidence="5 6">Kr1</strain>
    </source>
</reference>
<organism evidence="5 6">
    <name type="scientific">Sulfobacillus thermotolerans</name>
    <dbReference type="NCBI Taxonomy" id="338644"/>
    <lineage>
        <taxon>Bacteria</taxon>
        <taxon>Bacillati</taxon>
        <taxon>Bacillota</taxon>
        <taxon>Clostridia</taxon>
        <taxon>Eubacteriales</taxon>
        <taxon>Clostridiales Family XVII. Incertae Sedis</taxon>
        <taxon>Sulfobacillus</taxon>
    </lineage>
</organism>
<proteinExistence type="inferred from homology"/>
<keyword evidence="3" id="KW-0808">Transferase</keyword>
<keyword evidence="6" id="KW-1185">Reference proteome</keyword>
<dbReference type="InterPro" id="IPR001537">
    <property type="entry name" value="SpoU_MeTrfase"/>
</dbReference>
<accession>A0ABN5H316</accession>
<dbReference type="CDD" id="cd18095">
    <property type="entry name" value="SpoU-like_rRNA-MTase"/>
    <property type="match status" value="1"/>
</dbReference>
<dbReference type="InterPro" id="IPR029028">
    <property type="entry name" value="Alpha/beta_knot_MTases"/>
</dbReference>
<keyword evidence="2" id="KW-0489">Methyltransferase</keyword>
<protein>
    <recommendedName>
        <fullName evidence="4">RNA 2-O ribose methyltransferase substrate binding domain-containing protein</fullName>
    </recommendedName>
</protein>
<dbReference type="PANTHER" id="PTHR43191:SF2">
    <property type="entry name" value="RRNA METHYLTRANSFERASE 3, MITOCHONDRIAL"/>
    <property type="match status" value="1"/>
</dbReference>
<dbReference type="PANTHER" id="PTHR43191">
    <property type="entry name" value="RRNA METHYLTRANSFERASE 3"/>
    <property type="match status" value="1"/>
</dbReference>
<evidence type="ECO:0000313" key="6">
    <source>
        <dbReference type="Proteomes" id="UP000325292"/>
    </source>
</evidence>
<gene>
    <name evidence="5" type="ORF">BXT84_10150</name>
</gene>
<dbReference type="SMART" id="SM00967">
    <property type="entry name" value="SpoU_sub_bind"/>
    <property type="match status" value="1"/>
</dbReference>
<sequence>MAVIQPLDSLDNKSVRTVRHLLTSRTFREKQKQAVLEGFHMVLDAVDAGALIHLVLYSQRIAQQGPGRSLLARLQAGRTRLVYVTDRVLSELSAVETHQGILAVVGMPKWPAPFPLPQGTPWLLGIAHEIQDPGNLGTLIRSFHAAGAHMMGLTKGTVDPFNPKALRASAGSVFKLPVVALDDSWLEDLAARGVQVITAVAEGGEDYTRMDWTRSVALVLGNEGAGLPDAVVQQSHAVTIPMVDSAESLNVAVAGSVLVFQAAAARRHAGLLPVPPVMIQ</sequence>
<comment type="similarity">
    <text evidence="1">Belongs to the class IV-like SAM-binding methyltransferase superfamily. RNA methyltransferase TrmH family.</text>
</comment>
<dbReference type="Gene3D" id="3.40.1280.10">
    <property type="match status" value="1"/>
</dbReference>
<feature type="domain" description="RNA 2-O ribose methyltransferase substrate binding" evidence="4">
    <location>
        <begin position="35"/>
        <end position="111"/>
    </location>
</feature>
<dbReference type="EMBL" id="CP019454">
    <property type="protein sequence ID" value="AUW94254.1"/>
    <property type="molecule type" value="Genomic_DNA"/>
</dbReference>
<dbReference type="SUPFAM" id="SSF75217">
    <property type="entry name" value="alpha/beta knot"/>
    <property type="match status" value="1"/>
</dbReference>
<dbReference type="InterPro" id="IPR029026">
    <property type="entry name" value="tRNA_m1G_MTases_N"/>
</dbReference>
<evidence type="ECO:0000256" key="2">
    <source>
        <dbReference type="ARBA" id="ARBA00022603"/>
    </source>
</evidence>
<dbReference type="Pfam" id="PF00588">
    <property type="entry name" value="SpoU_methylase"/>
    <property type="match status" value="1"/>
</dbReference>
<evidence type="ECO:0000256" key="1">
    <source>
        <dbReference type="ARBA" id="ARBA00007228"/>
    </source>
</evidence>